<dbReference type="Pfam" id="PF01877">
    <property type="entry name" value="RNA_binding"/>
    <property type="match status" value="1"/>
</dbReference>
<accession>A0A062V6X4</accession>
<comment type="caution">
    <text evidence="1">The sequence shown here is derived from an EMBL/GenBank/DDBJ whole genome shotgun (WGS) entry which is preliminary data.</text>
</comment>
<proteinExistence type="predicted"/>
<evidence type="ECO:0000313" key="2">
    <source>
        <dbReference type="Proteomes" id="UP000027153"/>
    </source>
</evidence>
<name>A0A062V6X4_9EURY</name>
<reference evidence="1 2" key="1">
    <citation type="journal article" date="2013" name="Nature">
        <title>Anaerobic oxidation of methane coupled to nitrate reduction in a novel archaeal lineage.</title>
        <authorList>
            <person name="Haroon M.F."/>
            <person name="Hu S."/>
            <person name="Shi Y."/>
            <person name="Imelfort M."/>
            <person name="Keller J."/>
            <person name="Hugenholtz P."/>
            <person name="Yuan Z."/>
            <person name="Tyson G.W."/>
        </authorList>
    </citation>
    <scope>NUCLEOTIDE SEQUENCE [LARGE SCALE GENOMIC DNA]</scope>
    <source>
        <strain evidence="1 2">ANME-2d</strain>
    </source>
</reference>
<dbReference type="OrthoDB" id="10874at2157"/>
<protein>
    <submittedName>
        <fullName evidence="1">Putative exosome subunit</fullName>
    </submittedName>
</protein>
<keyword evidence="2" id="KW-1185">Reference proteome</keyword>
<evidence type="ECO:0000313" key="1">
    <source>
        <dbReference type="EMBL" id="KCZ72328.1"/>
    </source>
</evidence>
<sequence length="142" mass="16100">MQIHHVTLRTIAQATESKDRVKDALSLFLPDGKIETIDTEGHFGNPITILQAQIKGRDCSRFIDLLKSKLKEQDLKRLKDELGERIDDECRLHIRFDKQAAYEGAVQLATTADTIAAEIKIKAYPAIRQNAIQVAERIFRST</sequence>
<dbReference type="PANTHER" id="PTHR38816:SF1">
    <property type="entry name" value="EXOSOME SUBUNIT"/>
    <property type="match status" value="1"/>
</dbReference>
<dbReference type="PANTHER" id="PTHR38816">
    <property type="entry name" value="EXOSOME SUBUNIT, DUF54 FAMILY-RELATED"/>
    <property type="match status" value="1"/>
</dbReference>
<dbReference type="Proteomes" id="UP000027153">
    <property type="component" value="Unassembled WGS sequence"/>
</dbReference>
<dbReference type="InterPro" id="IPR002739">
    <property type="entry name" value="PAB1135-like"/>
</dbReference>
<organism evidence="1 2">
    <name type="scientific">Candidatus Methanoperedens nitratireducens</name>
    <dbReference type="NCBI Taxonomy" id="1392998"/>
    <lineage>
        <taxon>Archaea</taxon>
        <taxon>Methanobacteriati</taxon>
        <taxon>Methanobacteriota</taxon>
        <taxon>Stenosarchaea group</taxon>
        <taxon>Methanomicrobia</taxon>
        <taxon>Methanosarcinales</taxon>
        <taxon>ANME-2 cluster</taxon>
        <taxon>Candidatus Methanoperedentaceae</taxon>
        <taxon>Candidatus Methanoperedens</taxon>
    </lineage>
</organism>
<gene>
    <name evidence="1" type="ORF">ANME2D_01734</name>
</gene>
<dbReference type="EMBL" id="JMIY01000003">
    <property type="protein sequence ID" value="KCZ72328.1"/>
    <property type="molecule type" value="Genomic_DNA"/>
</dbReference>
<dbReference type="SUPFAM" id="SSF55282">
    <property type="entry name" value="RL5-like"/>
    <property type="match status" value="1"/>
</dbReference>
<dbReference type="Gene3D" id="3.30.1440.10">
    <property type="match status" value="1"/>
</dbReference>
<dbReference type="AlphaFoldDB" id="A0A062V6X4"/>
<dbReference type="InterPro" id="IPR022803">
    <property type="entry name" value="Ribosomal_uL5_dom_sf"/>
</dbReference>
<dbReference type="RefSeq" id="WP_048090465.1">
    <property type="nucleotide sequence ID" value="NZ_JMIY01000003.1"/>
</dbReference>